<keyword evidence="3" id="KW-1185">Reference proteome</keyword>
<feature type="region of interest" description="Disordered" evidence="1">
    <location>
        <begin position="95"/>
        <end position="119"/>
    </location>
</feature>
<evidence type="ECO:0000313" key="2">
    <source>
        <dbReference type="EMBL" id="EPY15275.1"/>
    </source>
</evidence>
<evidence type="ECO:0000256" key="1">
    <source>
        <dbReference type="SAM" id="MobiDB-lite"/>
    </source>
</evidence>
<dbReference type="AlphaFoldDB" id="S9UXL0"/>
<protein>
    <submittedName>
        <fullName evidence="2">Uncharacterized protein</fullName>
    </submittedName>
</protein>
<proteinExistence type="predicted"/>
<organism evidence="2 3">
    <name type="scientific">Strigomonas culicis</name>
    <dbReference type="NCBI Taxonomy" id="28005"/>
    <lineage>
        <taxon>Eukaryota</taxon>
        <taxon>Discoba</taxon>
        <taxon>Euglenozoa</taxon>
        <taxon>Kinetoplastea</taxon>
        <taxon>Metakinetoplastina</taxon>
        <taxon>Trypanosomatida</taxon>
        <taxon>Trypanosomatidae</taxon>
        <taxon>Strigomonadinae</taxon>
        <taxon>Strigomonas</taxon>
    </lineage>
</organism>
<sequence length="119" mass="12629">MQLNEQHPAPAAAAAPATTVAKRYQAVLACLLLRTNYRNTLLQQHATLLASSSGAAPAAADTAARHARAEGKGPAAFASSFVTRQRREVERGLLDSVVHNKPPPTFLEHGARSQTSAFM</sequence>
<comment type="caution">
    <text evidence="2">The sequence shown here is derived from an EMBL/GenBank/DDBJ whole genome shotgun (WGS) entry which is preliminary data.</text>
</comment>
<dbReference type="Proteomes" id="UP000015354">
    <property type="component" value="Unassembled WGS sequence"/>
</dbReference>
<accession>S9UXL0</accession>
<evidence type="ECO:0000313" key="3">
    <source>
        <dbReference type="Proteomes" id="UP000015354"/>
    </source>
</evidence>
<gene>
    <name evidence="2" type="ORF">STCU_12171</name>
</gene>
<dbReference type="EMBL" id="ATMH01012303">
    <property type="protein sequence ID" value="EPY15275.1"/>
    <property type="molecule type" value="Genomic_DNA"/>
</dbReference>
<reference evidence="2 3" key="1">
    <citation type="journal article" date="2013" name="PLoS ONE">
        <title>Predicting the Proteins of Angomonas deanei, Strigomonas culicis and Their Respective Endosymbionts Reveals New Aspects of the Trypanosomatidae Family.</title>
        <authorList>
            <person name="Motta M.C."/>
            <person name="Martins A.C."/>
            <person name="de Souza S.S."/>
            <person name="Catta-Preta C.M."/>
            <person name="Silva R."/>
            <person name="Klein C.C."/>
            <person name="de Almeida L.G."/>
            <person name="de Lima Cunha O."/>
            <person name="Ciapina L.P."/>
            <person name="Brocchi M."/>
            <person name="Colabardini A.C."/>
            <person name="de Araujo Lima B."/>
            <person name="Machado C.R."/>
            <person name="de Almeida Soares C.M."/>
            <person name="Probst C.M."/>
            <person name="de Menezes C.B."/>
            <person name="Thompson C.E."/>
            <person name="Bartholomeu D.C."/>
            <person name="Gradia D.F."/>
            <person name="Pavoni D.P."/>
            <person name="Grisard E.C."/>
            <person name="Fantinatti-Garboggini F."/>
            <person name="Marchini F.K."/>
            <person name="Rodrigues-Luiz G.F."/>
            <person name="Wagner G."/>
            <person name="Goldman G.H."/>
            <person name="Fietto J.L."/>
            <person name="Elias M.C."/>
            <person name="Goldman M.H."/>
            <person name="Sagot M.F."/>
            <person name="Pereira M."/>
            <person name="Stoco P.H."/>
            <person name="de Mendonca-Neto R.P."/>
            <person name="Teixeira S.M."/>
            <person name="Maciel T.E."/>
            <person name="de Oliveira Mendes T.A."/>
            <person name="Urmenyi T.P."/>
            <person name="de Souza W."/>
            <person name="Schenkman S."/>
            <person name="de Vasconcelos A.T."/>
        </authorList>
    </citation>
    <scope>NUCLEOTIDE SEQUENCE [LARGE SCALE GENOMIC DNA]</scope>
</reference>
<name>S9UXL0_9TRYP</name>